<dbReference type="CTD" id="20241938"/>
<feature type="compositionally biased region" description="Low complexity" evidence="4">
    <location>
        <begin position="116"/>
        <end position="129"/>
    </location>
</feature>
<evidence type="ECO:0000256" key="1">
    <source>
        <dbReference type="ARBA" id="ARBA00002844"/>
    </source>
</evidence>
<name>V4BA38_LOTGI</name>
<evidence type="ECO:0000313" key="6">
    <source>
        <dbReference type="EMBL" id="ESP02672.1"/>
    </source>
</evidence>
<accession>V4BA38</accession>
<keyword evidence="5" id="KW-0732">Signal</keyword>
<keyword evidence="7" id="KW-1185">Reference proteome</keyword>
<evidence type="ECO:0000313" key="7">
    <source>
        <dbReference type="Proteomes" id="UP000030746"/>
    </source>
</evidence>
<organism evidence="6 7">
    <name type="scientific">Lottia gigantea</name>
    <name type="common">Giant owl limpet</name>
    <dbReference type="NCBI Taxonomy" id="225164"/>
    <lineage>
        <taxon>Eukaryota</taxon>
        <taxon>Metazoa</taxon>
        <taxon>Spiralia</taxon>
        <taxon>Lophotrochozoa</taxon>
        <taxon>Mollusca</taxon>
        <taxon>Gastropoda</taxon>
        <taxon>Patellogastropoda</taxon>
        <taxon>Lottioidea</taxon>
        <taxon>Lottiidae</taxon>
        <taxon>Lottia</taxon>
    </lineage>
</organism>
<dbReference type="RefSeq" id="XP_009046693.1">
    <property type="nucleotide sequence ID" value="XM_009048445.1"/>
</dbReference>
<reference evidence="6 7" key="1">
    <citation type="journal article" date="2013" name="Nature">
        <title>Insights into bilaterian evolution from three spiralian genomes.</title>
        <authorList>
            <person name="Simakov O."/>
            <person name="Marletaz F."/>
            <person name="Cho S.J."/>
            <person name="Edsinger-Gonzales E."/>
            <person name="Havlak P."/>
            <person name="Hellsten U."/>
            <person name="Kuo D.H."/>
            <person name="Larsson T."/>
            <person name="Lv J."/>
            <person name="Arendt D."/>
            <person name="Savage R."/>
            <person name="Osoegawa K."/>
            <person name="de Jong P."/>
            <person name="Grimwood J."/>
            <person name="Chapman J.A."/>
            <person name="Shapiro H."/>
            <person name="Aerts A."/>
            <person name="Otillar R.P."/>
            <person name="Terry A.Y."/>
            <person name="Boore J.L."/>
            <person name="Grigoriev I.V."/>
            <person name="Lindberg D.R."/>
            <person name="Seaver E.C."/>
            <person name="Weisblat D.A."/>
            <person name="Putnam N.H."/>
            <person name="Rokhsar D.S."/>
        </authorList>
    </citation>
    <scope>NUCLEOTIDE SEQUENCE [LARGE SCALE GENOMIC DNA]</scope>
</reference>
<dbReference type="OrthoDB" id="6380180at2759"/>
<evidence type="ECO:0000256" key="5">
    <source>
        <dbReference type="SAM" id="SignalP"/>
    </source>
</evidence>
<dbReference type="HOGENOM" id="CLU_1951213_0_0_1"/>
<dbReference type="InterPro" id="IPR004171">
    <property type="entry name" value="cAMP_dep_PKI"/>
</dbReference>
<comment type="similarity">
    <text evidence="2">Belongs to the PKI family.</text>
</comment>
<dbReference type="GeneID" id="20241938"/>
<dbReference type="Pfam" id="PF02827">
    <property type="entry name" value="PKI"/>
    <property type="match status" value="1"/>
</dbReference>
<dbReference type="KEGG" id="lgi:LOTGIDRAFT_171872"/>
<feature type="chain" id="PRO_5004717620" evidence="5">
    <location>
        <begin position="27"/>
        <end position="129"/>
    </location>
</feature>
<proteinExistence type="inferred from homology"/>
<dbReference type="PANTHER" id="PTHR15416">
    <property type="entry name" value="CAMP-DEPENDENT PROTEIN KINASE INHIBITOR/PKI"/>
    <property type="match status" value="1"/>
</dbReference>
<gene>
    <name evidence="6" type="ORF">LOTGIDRAFT_171872</name>
</gene>
<feature type="region of interest" description="Disordered" evidence="4">
    <location>
        <begin position="97"/>
        <end position="129"/>
    </location>
</feature>
<feature type="compositionally biased region" description="Basic and acidic residues" evidence="4">
    <location>
        <begin position="97"/>
        <end position="107"/>
    </location>
</feature>
<protein>
    <submittedName>
        <fullName evidence="6">Uncharacterized protein</fullName>
    </submittedName>
</protein>
<evidence type="ECO:0000256" key="2">
    <source>
        <dbReference type="ARBA" id="ARBA00006393"/>
    </source>
</evidence>
<evidence type="ECO:0000256" key="4">
    <source>
        <dbReference type="SAM" id="MobiDB-lite"/>
    </source>
</evidence>
<comment type="function">
    <text evidence="1">Extremely potent competitive inhibitor of cAMP-dependent protein kinase activity, this protein interacts with the catalytic subunit of the enzyme after the cAMP-induced dissociation of its regulatory chains.</text>
</comment>
<dbReference type="GO" id="GO:0004862">
    <property type="term" value="F:cAMP-dependent protein kinase inhibitor activity"/>
    <property type="evidence" value="ECO:0007669"/>
    <property type="project" value="InterPro"/>
</dbReference>
<feature type="signal peptide" evidence="5">
    <location>
        <begin position="1"/>
        <end position="26"/>
    </location>
</feature>
<dbReference type="EMBL" id="KB200149">
    <property type="protein sequence ID" value="ESP02672.1"/>
    <property type="molecule type" value="Genomic_DNA"/>
</dbReference>
<dbReference type="AlphaFoldDB" id="V4BA38"/>
<keyword evidence="3" id="KW-0649">Protein kinase inhibitor</keyword>
<dbReference type="Proteomes" id="UP000030746">
    <property type="component" value="Unassembled WGS sequence"/>
</dbReference>
<sequence>MIESFRAPRNSGQVWTCFMVFSALLSFNLDKFCDLGGCHFYKQEASSDEVMTEVEFNSSLEDFANTGRSGRRNAMPDVLDPVKTAVGTGNLPFDLEKLHCSDPEEGKSNTACAAPNSSSSENTNNPSGS</sequence>
<evidence type="ECO:0000256" key="3">
    <source>
        <dbReference type="ARBA" id="ARBA00023013"/>
    </source>
</evidence>